<keyword evidence="2" id="KW-1185">Reference proteome</keyword>
<evidence type="ECO:0000313" key="1">
    <source>
        <dbReference type="EMBL" id="KAK3706385.1"/>
    </source>
</evidence>
<dbReference type="EMBL" id="JAUTXU010000120">
    <property type="protein sequence ID" value="KAK3706385.1"/>
    <property type="molecule type" value="Genomic_DNA"/>
</dbReference>
<gene>
    <name evidence="1" type="ORF">LTR37_012763</name>
</gene>
<sequence>MPGLLCAIHPSAGEGGAVFAMKDDSAGTPILDDRRVMGPRRRLPGLQLTPQQVQTALSDLLKGDQKESSQLHEGKRAMQTRLLRIYKANALGSREEESVVFWKKSLRYIKSEPSFCAEH</sequence>
<proteinExistence type="predicted"/>
<protein>
    <submittedName>
        <fullName evidence="1">Uncharacterized protein</fullName>
    </submittedName>
</protein>
<evidence type="ECO:0000313" key="2">
    <source>
        <dbReference type="Proteomes" id="UP001281147"/>
    </source>
</evidence>
<reference evidence="1" key="1">
    <citation type="submission" date="2023-07" db="EMBL/GenBank/DDBJ databases">
        <title>Black Yeasts Isolated from many extreme environments.</title>
        <authorList>
            <person name="Coleine C."/>
            <person name="Stajich J.E."/>
            <person name="Selbmann L."/>
        </authorList>
    </citation>
    <scope>NUCLEOTIDE SEQUENCE</scope>
    <source>
        <strain evidence="1">CCFEE 5714</strain>
    </source>
</reference>
<organism evidence="1 2">
    <name type="scientific">Vermiconidia calcicola</name>
    <dbReference type="NCBI Taxonomy" id="1690605"/>
    <lineage>
        <taxon>Eukaryota</taxon>
        <taxon>Fungi</taxon>
        <taxon>Dikarya</taxon>
        <taxon>Ascomycota</taxon>
        <taxon>Pezizomycotina</taxon>
        <taxon>Dothideomycetes</taxon>
        <taxon>Dothideomycetidae</taxon>
        <taxon>Mycosphaerellales</taxon>
        <taxon>Extremaceae</taxon>
        <taxon>Vermiconidia</taxon>
    </lineage>
</organism>
<comment type="caution">
    <text evidence="1">The sequence shown here is derived from an EMBL/GenBank/DDBJ whole genome shotgun (WGS) entry which is preliminary data.</text>
</comment>
<name>A0ACC3MYB7_9PEZI</name>
<accession>A0ACC3MYB7</accession>
<dbReference type="Proteomes" id="UP001281147">
    <property type="component" value="Unassembled WGS sequence"/>
</dbReference>